<feature type="compositionally biased region" description="Pro residues" evidence="1">
    <location>
        <begin position="10"/>
        <end position="20"/>
    </location>
</feature>
<dbReference type="Proteomes" id="UP000645828">
    <property type="component" value="Unassembled WGS sequence"/>
</dbReference>
<feature type="region of interest" description="Disordered" evidence="1">
    <location>
        <begin position="503"/>
        <end position="529"/>
    </location>
</feature>
<gene>
    <name evidence="2" type="ORF">NYPRO_LOCUS12277</name>
</gene>
<protein>
    <submittedName>
        <fullName evidence="2">(raccoon dog) hypothetical protein</fullName>
    </submittedName>
</protein>
<dbReference type="EMBL" id="CAJHUB010000724">
    <property type="protein sequence ID" value="CAD7679478.1"/>
    <property type="molecule type" value="Genomic_DNA"/>
</dbReference>
<feature type="region of interest" description="Disordered" evidence="1">
    <location>
        <begin position="1"/>
        <end position="84"/>
    </location>
</feature>
<organism evidence="2 3">
    <name type="scientific">Nyctereutes procyonoides</name>
    <name type="common">Raccoon dog</name>
    <name type="synonym">Canis procyonoides</name>
    <dbReference type="NCBI Taxonomy" id="34880"/>
    <lineage>
        <taxon>Eukaryota</taxon>
        <taxon>Metazoa</taxon>
        <taxon>Chordata</taxon>
        <taxon>Craniata</taxon>
        <taxon>Vertebrata</taxon>
        <taxon>Euteleostomi</taxon>
        <taxon>Mammalia</taxon>
        <taxon>Eutheria</taxon>
        <taxon>Laurasiatheria</taxon>
        <taxon>Carnivora</taxon>
        <taxon>Caniformia</taxon>
        <taxon>Canidae</taxon>
        <taxon>Nyctereutes</taxon>
    </lineage>
</organism>
<evidence type="ECO:0000256" key="1">
    <source>
        <dbReference type="SAM" id="MobiDB-lite"/>
    </source>
</evidence>
<accession>A0A811YSB7</accession>
<feature type="region of interest" description="Disordered" evidence="1">
    <location>
        <begin position="261"/>
        <end position="330"/>
    </location>
</feature>
<evidence type="ECO:0000313" key="2">
    <source>
        <dbReference type="EMBL" id="CAD7679478.1"/>
    </source>
</evidence>
<sequence>MRPLFSFCPRAPPSPAPPRPAVVAGARGARAGVGGGADSGPTPPSRLLASRRWRDRGPLTRRTLSPAFPEGLGPWRAALPRPRGEGRPDAALLTARPGCLRPSGGVVSFPGDSPRAAVAVGGVVRGAGGGSRQGRRTRAPGGGAGASSAPAPRALSVPERRLMGPVWGDERVGGDAPSRRRSLPTAACASPLRDRGGSRRAGPASGVGCVARVRVRVCARPGGVLGRDGPPRPPTPTVCVARERLAWLAVWAPARSRAEFAAGGGGAAGAHGSGQLLPGGASPGRDSGLDRTDGQTERRMGGRRFGRPPRGRGSRVPGPRRSEAGRRPGRRGTALVLVAVGSRARLTGALLAPPLARPSRDRAFPTRSRPSPAARLLPVAADPPRLPASPDRTVAGAPRVPPLTPPSGDRKRDRSCWVSCPPGRHGSGGGVPGRSALGPPRKGRREARGGCWGGASLRVCERAFSGEPPREVACGPPWGPGRRPRVLGDRPCAGGLGRWDPACAPGRPTLGSSEAPSEGSRSPLAVARGPPLHRSRLPFSGAWPLAAGGVCRPRPFPSAPSLVRRPSCRPGAALPGALALPGPAAAFPPASAARPHPGRWRCVVTRGRRRLPPPPTPAGRVPALARACPGRGSGPRRPLAEAVRGRARVSPVAGRGSGSGPAPRLRPA</sequence>
<evidence type="ECO:0000313" key="3">
    <source>
        <dbReference type="Proteomes" id="UP000645828"/>
    </source>
</evidence>
<comment type="caution">
    <text evidence="2">The sequence shown here is derived from an EMBL/GenBank/DDBJ whole genome shotgun (WGS) entry which is preliminary data.</text>
</comment>
<feature type="compositionally biased region" description="Gly residues" evidence="1">
    <location>
        <begin position="262"/>
        <end position="272"/>
    </location>
</feature>
<feature type="region of interest" description="Disordered" evidence="1">
    <location>
        <begin position="124"/>
        <end position="153"/>
    </location>
</feature>
<feature type="compositionally biased region" description="Basic residues" evidence="1">
    <location>
        <begin position="301"/>
        <end position="313"/>
    </location>
</feature>
<dbReference type="AlphaFoldDB" id="A0A811YSB7"/>
<feature type="region of interest" description="Disordered" evidence="1">
    <location>
        <begin position="607"/>
        <end position="668"/>
    </location>
</feature>
<name>A0A811YSB7_NYCPR</name>
<keyword evidence="3" id="KW-1185">Reference proteome</keyword>
<proteinExistence type="predicted"/>
<feature type="region of interest" description="Disordered" evidence="1">
    <location>
        <begin position="165"/>
        <end position="206"/>
    </location>
</feature>
<feature type="compositionally biased region" description="Low complexity" evidence="1">
    <location>
        <begin position="21"/>
        <end position="30"/>
    </location>
</feature>
<feature type="region of interest" description="Disordered" evidence="1">
    <location>
        <begin position="351"/>
        <end position="449"/>
    </location>
</feature>
<reference evidence="2" key="1">
    <citation type="submission" date="2020-12" db="EMBL/GenBank/DDBJ databases">
        <authorList>
            <consortium name="Molecular Ecology Group"/>
        </authorList>
    </citation>
    <scope>NUCLEOTIDE SEQUENCE</scope>
    <source>
        <strain evidence="2">TBG_1078</strain>
    </source>
</reference>
<feature type="compositionally biased region" description="Basic and acidic residues" evidence="1">
    <location>
        <begin position="287"/>
        <end position="300"/>
    </location>
</feature>